<proteinExistence type="predicted"/>
<dbReference type="PANTHER" id="PTHR30481">
    <property type="entry name" value="DNA ADENINE METHYLASE"/>
    <property type="match status" value="1"/>
</dbReference>
<dbReference type="GO" id="GO:1904047">
    <property type="term" value="F:S-adenosyl-L-methionine binding"/>
    <property type="evidence" value="ECO:0007669"/>
    <property type="project" value="TreeGrafter"/>
</dbReference>
<evidence type="ECO:0000256" key="3">
    <source>
        <dbReference type="ARBA" id="ARBA00022691"/>
    </source>
</evidence>
<evidence type="ECO:0000256" key="1">
    <source>
        <dbReference type="ARBA" id="ARBA00022603"/>
    </source>
</evidence>
<dbReference type="SUPFAM" id="SSF53335">
    <property type="entry name" value="S-adenosyl-L-methionine-dependent methyltransferases"/>
    <property type="match status" value="1"/>
</dbReference>
<dbReference type="GO" id="GO:0006298">
    <property type="term" value="P:mismatch repair"/>
    <property type="evidence" value="ECO:0007669"/>
    <property type="project" value="TreeGrafter"/>
</dbReference>
<dbReference type="Gene3D" id="3.40.50.150">
    <property type="entry name" value="Vaccinia Virus protein VP39"/>
    <property type="match status" value="2"/>
</dbReference>
<dbReference type="PRINTS" id="PR00505">
    <property type="entry name" value="D12N6MTFRASE"/>
</dbReference>
<accession>A0A450UJP0</accession>
<name>A0A450UJP0_9GAMM</name>
<evidence type="ECO:0000256" key="2">
    <source>
        <dbReference type="ARBA" id="ARBA00022679"/>
    </source>
</evidence>
<gene>
    <name evidence="5" type="ORF">BECKLFY1418A_GA0070994_106015</name>
    <name evidence="4" type="ORF">BECKLFY1418B_GA0070995_103824</name>
</gene>
<dbReference type="AlphaFoldDB" id="A0A450UJP0"/>
<dbReference type="PANTHER" id="PTHR30481:SF2">
    <property type="entry name" value="SITE-SPECIFIC DNA-METHYLTRANSFERASE (ADENINE-SPECIFIC)"/>
    <property type="match status" value="1"/>
</dbReference>
<protein>
    <submittedName>
        <fullName evidence="4">DNA adenine methylase</fullName>
    </submittedName>
</protein>
<evidence type="ECO:0000313" key="4">
    <source>
        <dbReference type="EMBL" id="VFJ92727.1"/>
    </source>
</evidence>
<sequence length="297" mass="33768">MNDRRIVNVASVPKRSPFRYPGGKTWLVPQIRKWMRSLSFHTELFVEPFVGGGIVSLTVAFEGFADHVIIVELDPEVSAVWKTITGKNYWNLSDRILRFDVTKESVQQELSKTSTQIDEIAFRTILKNRMFHGGILAPGASLMKHGENGKGLQSRWYPKTLANRINAIGSIRERFTVIEGDGIAEIHKYHQSRRAAFFIDPPYTADGKKAGRRLYRHNELDHMALFDVAKTIRGDLLMTYDDVQGVRELARTHGFDTEIVAMKNTHHAKITELLIGKDLEWARTPEGGCVQQEFVFG</sequence>
<dbReference type="Pfam" id="PF02086">
    <property type="entry name" value="MethyltransfD12"/>
    <property type="match status" value="1"/>
</dbReference>
<evidence type="ECO:0000313" key="5">
    <source>
        <dbReference type="EMBL" id="VFJ96535.1"/>
    </source>
</evidence>
<keyword evidence="3" id="KW-0949">S-adenosyl-L-methionine</keyword>
<dbReference type="GO" id="GO:0009307">
    <property type="term" value="P:DNA restriction-modification system"/>
    <property type="evidence" value="ECO:0007669"/>
    <property type="project" value="InterPro"/>
</dbReference>
<keyword evidence="2" id="KW-0808">Transferase</keyword>
<dbReference type="EMBL" id="CAADFF010000038">
    <property type="protein sequence ID" value="VFJ92727.1"/>
    <property type="molecule type" value="Genomic_DNA"/>
</dbReference>
<dbReference type="GO" id="GO:0043565">
    <property type="term" value="F:sequence-specific DNA binding"/>
    <property type="evidence" value="ECO:0007669"/>
    <property type="project" value="TreeGrafter"/>
</dbReference>
<dbReference type="InterPro" id="IPR012327">
    <property type="entry name" value="MeTrfase_D12"/>
</dbReference>
<dbReference type="GO" id="GO:0009007">
    <property type="term" value="F:site-specific DNA-methyltransferase (adenine-specific) activity"/>
    <property type="evidence" value="ECO:0007669"/>
    <property type="project" value="UniProtKB-EC"/>
</dbReference>
<keyword evidence="1 4" id="KW-0489">Methyltransferase</keyword>
<reference evidence="4" key="1">
    <citation type="submission" date="2019-02" db="EMBL/GenBank/DDBJ databases">
        <authorList>
            <person name="Gruber-Vodicka R. H."/>
            <person name="Seah K. B. B."/>
        </authorList>
    </citation>
    <scope>NUCLEOTIDE SEQUENCE</scope>
    <source>
        <strain evidence="5">BECK_M6</strain>
        <strain evidence="4">BECK_M7</strain>
    </source>
</reference>
<organism evidence="4">
    <name type="scientific">Candidatus Kentrum sp. LFY</name>
    <dbReference type="NCBI Taxonomy" id="2126342"/>
    <lineage>
        <taxon>Bacteria</taxon>
        <taxon>Pseudomonadati</taxon>
        <taxon>Pseudomonadota</taxon>
        <taxon>Gammaproteobacteria</taxon>
        <taxon>Candidatus Kentrum</taxon>
    </lineage>
</organism>
<dbReference type="InterPro" id="IPR029063">
    <property type="entry name" value="SAM-dependent_MTases_sf"/>
</dbReference>
<dbReference type="EMBL" id="CAADFH010000060">
    <property type="protein sequence ID" value="VFJ96535.1"/>
    <property type="molecule type" value="Genomic_DNA"/>
</dbReference>
<dbReference type="GO" id="GO:0032259">
    <property type="term" value="P:methylation"/>
    <property type="evidence" value="ECO:0007669"/>
    <property type="project" value="UniProtKB-KW"/>
</dbReference>